<reference evidence="2 3" key="1">
    <citation type="submission" date="2015-01" db="EMBL/GenBank/DDBJ databases">
        <title>Genome sequencing of Jeotgalibacillus soli.</title>
        <authorList>
            <person name="Goh K.M."/>
            <person name="Chan K.-G."/>
            <person name="Yaakop A.S."/>
            <person name="Ee R."/>
            <person name="Gan H.M."/>
            <person name="Chan C.S."/>
        </authorList>
    </citation>
    <scope>NUCLEOTIDE SEQUENCE [LARGE SCALE GENOMIC DNA]</scope>
    <source>
        <strain evidence="2 3">P9</strain>
    </source>
</reference>
<accession>A0A0C2R596</accession>
<dbReference type="EMBL" id="JXRP01000018">
    <property type="protein sequence ID" value="KIL45425.1"/>
    <property type="molecule type" value="Genomic_DNA"/>
</dbReference>
<proteinExistence type="predicted"/>
<feature type="coiled-coil region" evidence="1">
    <location>
        <begin position="5"/>
        <end position="75"/>
    </location>
</feature>
<dbReference type="PATRIC" id="fig|889306.3.peg.2981"/>
<dbReference type="Proteomes" id="UP000031938">
    <property type="component" value="Unassembled WGS sequence"/>
</dbReference>
<dbReference type="InterPro" id="IPR019668">
    <property type="entry name" value="Uncharacterised_YtzC"/>
</dbReference>
<gene>
    <name evidence="2" type="ORF">KP78_29690</name>
</gene>
<dbReference type="AlphaFoldDB" id="A0A0C2R596"/>
<protein>
    <recommendedName>
        <fullName evidence="4">DUF2524 domain-containing protein</fullName>
    </recommendedName>
</protein>
<keyword evidence="1" id="KW-0175">Coiled coil</keyword>
<comment type="caution">
    <text evidence="2">The sequence shown here is derived from an EMBL/GenBank/DDBJ whole genome shotgun (WGS) entry which is preliminary data.</text>
</comment>
<keyword evidence="3" id="KW-1185">Reference proteome</keyword>
<sequence length="81" mass="9782">MEDCLEQCESVLSIAKEQYKEASQQEHYNNSEFVQSQLLLESAYNDLEKLNHYANEEQKEQLQRMKIQLHQMRHDMISLRH</sequence>
<dbReference type="Pfam" id="PF10732">
    <property type="entry name" value="DUF2524"/>
    <property type="match status" value="1"/>
</dbReference>
<evidence type="ECO:0008006" key="4">
    <source>
        <dbReference type="Google" id="ProtNLM"/>
    </source>
</evidence>
<evidence type="ECO:0000313" key="3">
    <source>
        <dbReference type="Proteomes" id="UP000031938"/>
    </source>
</evidence>
<evidence type="ECO:0000313" key="2">
    <source>
        <dbReference type="EMBL" id="KIL45425.1"/>
    </source>
</evidence>
<dbReference type="STRING" id="889306.KP78_29690"/>
<organism evidence="2 3">
    <name type="scientific">Jeotgalibacillus soli</name>
    <dbReference type="NCBI Taxonomy" id="889306"/>
    <lineage>
        <taxon>Bacteria</taxon>
        <taxon>Bacillati</taxon>
        <taxon>Bacillota</taxon>
        <taxon>Bacilli</taxon>
        <taxon>Bacillales</taxon>
        <taxon>Caryophanaceae</taxon>
        <taxon>Jeotgalibacillus</taxon>
    </lineage>
</organism>
<name>A0A0C2R596_9BACL</name>
<evidence type="ECO:0000256" key="1">
    <source>
        <dbReference type="SAM" id="Coils"/>
    </source>
</evidence>